<feature type="site" description="Lowers pKa of active site Cys" evidence="3">
    <location>
        <position position="296"/>
    </location>
</feature>
<gene>
    <name evidence="5" type="ORF">E4Z66_14670</name>
</gene>
<dbReference type="FunFam" id="3.40.30.10:FF:000058">
    <property type="entry name" value="Glutathione S-transferase, omega"/>
    <property type="match status" value="1"/>
</dbReference>
<evidence type="ECO:0000256" key="2">
    <source>
        <dbReference type="PIRSR" id="PIRSR015753-2"/>
    </source>
</evidence>
<dbReference type="OrthoDB" id="9769158at2"/>
<dbReference type="PIRSF" id="PIRSF015753">
    <property type="entry name" value="GST"/>
    <property type="match status" value="1"/>
</dbReference>
<evidence type="ECO:0000256" key="1">
    <source>
        <dbReference type="PIRSR" id="PIRSR015753-1"/>
    </source>
</evidence>
<feature type="active site" description="Nucleophile" evidence="1">
    <location>
        <position position="63"/>
    </location>
</feature>
<name>A0A4V3XK01_9RHOB</name>
<evidence type="ECO:0000313" key="6">
    <source>
        <dbReference type="Proteomes" id="UP000306602"/>
    </source>
</evidence>
<dbReference type="PANTHER" id="PTHR32419">
    <property type="entry name" value="GLUTATHIONYL-HYDROQUINONE REDUCTASE"/>
    <property type="match status" value="1"/>
</dbReference>
<dbReference type="CDD" id="cd03190">
    <property type="entry name" value="GST_C_Omega_like"/>
    <property type="match status" value="1"/>
</dbReference>
<dbReference type="SFLD" id="SFLDG01148">
    <property type="entry name" value="Xi_(cytGST)"/>
    <property type="match status" value="1"/>
</dbReference>
<dbReference type="RefSeq" id="WP_136463806.1">
    <property type="nucleotide sequence ID" value="NZ_SRKY01000004.1"/>
</dbReference>
<comment type="caution">
    <text evidence="5">The sequence shown here is derived from an EMBL/GenBank/DDBJ whole genome shotgun (WGS) entry which is preliminary data.</text>
</comment>
<dbReference type="EMBL" id="SRKY01000004">
    <property type="protein sequence ID" value="THH35073.1"/>
    <property type="molecule type" value="Genomic_DNA"/>
</dbReference>
<dbReference type="InterPro" id="IPR047047">
    <property type="entry name" value="GST_Omega-like_C"/>
</dbReference>
<evidence type="ECO:0000313" key="5">
    <source>
        <dbReference type="EMBL" id="THH35073.1"/>
    </source>
</evidence>
<feature type="domain" description="GST N-terminal" evidence="4">
    <location>
        <begin position="62"/>
        <end position="158"/>
    </location>
</feature>
<dbReference type="InterPro" id="IPR036282">
    <property type="entry name" value="Glutathione-S-Trfase_C_sf"/>
</dbReference>
<dbReference type="AlphaFoldDB" id="A0A4V3XK01"/>
<feature type="site" description="Lowers pKa of active site Cys" evidence="3">
    <location>
        <position position="253"/>
    </location>
</feature>
<keyword evidence="6" id="KW-1185">Reference proteome</keyword>
<dbReference type="InterPro" id="IPR040079">
    <property type="entry name" value="Glutathione_S-Trfase"/>
</dbReference>
<evidence type="ECO:0000256" key="3">
    <source>
        <dbReference type="PIRSR" id="PIRSR015753-3"/>
    </source>
</evidence>
<dbReference type="SFLD" id="SFLDS00019">
    <property type="entry name" value="Glutathione_Transferase_(cytos"/>
    <property type="match status" value="1"/>
</dbReference>
<dbReference type="SFLD" id="SFLDG01206">
    <property type="entry name" value="Xi.1"/>
    <property type="match status" value="1"/>
</dbReference>
<sequence length="329" mass="37418">MGLLVDGVWQDQWYDTSSSGGKFERSAAKFRNWITPDGSAGPSGEGGFAAESGRYHLYVSYACPWAHRTLIFRALKGLTPHITISAVHPDMLSGGWTFDTDFAGATGDTLYGLNYLRDIYLKADPKMSGRVTVPVLWDKQRETIVSNESAEIIRMLNSAFDGITGDTPDFWPEAQRGEIADVNDRIYDTVNNGVYKAGFATTQSAYDSAVYPLFDTLDWLEDRLASQRYLMGSTITEADWRLFTTLIRFDPVYHQHFKCNRKRIVDYPNLWGYTRELYQWDGVAGTVNMDHIVRHYHYSHDTINPNRIIPINPQLDYQQHHGRDHLAAA</sequence>
<accession>A0A4V3XK01</accession>
<proteinExistence type="predicted"/>
<dbReference type="Pfam" id="PF13410">
    <property type="entry name" value="GST_C_2"/>
    <property type="match status" value="1"/>
</dbReference>
<dbReference type="Pfam" id="PF13409">
    <property type="entry name" value="GST_N_2"/>
    <property type="match status" value="1"/>
</dbReference>
<dbReference type="InterPro" id="IPR004045">
    <property type="entry name" value="Glutathione_S-Trfase_N"/>
</dbReference>
<dbReference type="InterPro" id="IPR016639">
    <property type="entry name" value="GST_Omega/GSH"/>
</dbReference>
<dbReference type="Gene3D" id="3.40.30.10">
    <property type="entry name" value="Glutaredoxin"/>
    <property type="match status" value="1"/>
</dbReference>
<dbReference type="PANTHER" id="PTHR32419:SF6">
    <property type="entry name" value="GLUTATHIONE S-TRANSFERASE OMEGA-LIKE 1-RELATED"/>
    <property type="match status" value="1"/>
</dbReference>
<evidence type="ECO:0000259" key="4">
    <source>
        <dbReference type="Pfam" id="PF13409"/>
    </source>
</evidence>
<dbReference type="SUPFAM" id="SSF47616">
    <property type="entry name" value="GST C-terminal domain-like"/>
    <property type="match status" value="1"/>
</dbReference>
<dbReference type="InterPro" id="IPR036249">
    <property type="entry name" value="Thioredoxin-like_sf"/>
</dbReference>
<dbReference type="Proteomes" id="UP000306602">
    <property type="component" value="Unassembled WGS sequence"/>
</dbReference>
<feature type="binding site" evidence="2">
    <location>
        <begin position="130"/>
        <end position="133"/>
    </location>
    <ligand>
        <name>glutathione</name>
        <dbReference type="ChEBI" id="CHEBI:57925"/>
    </ligand>
</feature>
<feature type="binding site" evidence="2">
    <location>
        <position position="96"/>
    </location>
    <ligand>
        <name>glutathione</name>
        <dbReference type="ChEBI" id="CHEBI:57925"/>
    </ligand>
</feature>
<reference evidence="5 6" key="1">
    <citation type="submission" date="2019-04" db="EMBL/GenBank/DDBJ databases">
        <title>Shimia ponticola sp. nov., isolated from seawater.</title>
        <authorList>
            <person name="Kim Y.-O."/>
            <person name="Yoon J.-H."/>
        </authorList>
    </citation>
    <scope>NUCLEOTIDE SEQUENCE [LARGE SCALE GENOMIC DNA]</scope>
    <source>
        <strain evidence="5 6">MYP11</strain>
    </source>
</reference>
<feature type="active site" description="Proton donor/acceptor" evidence="1">
    <location>
        <position position="195"/>
    </location>
</feature>
<dbReference type="GO" id="GO:0005737">
    <property type="term" value="C:cytoplasm"/>
    <property type="evidence" value="ECO:0007669"/>
    <property type="project" value="TreeGrafter"/>
</dbReference>
<dbReference type="GO" id="GO:0004364">
    <property type="term" value="F:glutathione transferase activity"/>
    <property type="evidence" value="ECO:0007669"/>
    <property type="project" value="InterPro"/>
</dbReference>
<organism evidence="5 6">
    <name type="scientific">Aliishimia ponticola</name>
    <dbReference type="NCBI Taxonomy" id="2499833"/>
    <lineage>
        <taxon>Bacteria</taxon>
        <taxon>Pseudomonadati</taxon>
        <taxon>Pseudomonadota</taxon>
        <taxon>Alphaproteobacteria</taxon>
        <taxon>Rhodobacterales</taxon>
        <taxon>Paracoccaceae</taxon>
        <taxon>Aliishimia</taxon>
    </lineage>
</organism>
<dbReference type="SUPFAM" id="SSF52833">
    <property type="entry name" value="Thioredoxin-like"/>
    <property type="match status" value="1"/>
</dbReference>
<protein>
    <submittedName>
        <fullName evidence="5">Glutathione S-transferase family protein</fullName>
    </submittedName>
</protein>
<dbReference type="Gene3D" id="1.20.1050.10">
    <property type="match status" value="1"/>
</dbReference>
<feature type="binding site" evidence="2">
    <location>
        <begin position="148"/>
        <end position="149"/>
    </location>
    <ligand>
        <name>glutathione</name>
        <dbReference type="ChEBI" id="CHEBI:57925"/>
    </ligand>
</feature>
<keyword evidence="5" id="KW-0808">Transferase</keyword>